<evidence type="ECO:0000313" key="2">
    <source>
        <dbReference type="EMBL" id="KAJ8393848.1"/>
    </source>
</evidence>
<dbReference type="EMBL" id="JAINUG010000132">
    <property type="protein sequence ID" value="KAJ8393848.1"/>
    <property type="molecule type" value="Genomic_DNA"/>
</dbReference>
<proteinExistence type="predicted"/>
<dbReference type="Proteomes" id="UP001221898">
    <property type="component" value="Unassembled WGS sequence"/>
</dbReference>
<keyword evidence="3" id="KW-1185">Reference proteome</keyword>
<feature type="region of interest" description="Disordered" evidence="1">
    <location>
        <begin position="106"/>
        <end position="138"/>
    </location>
</feature>
<evidence type="ECO:0000256" key="1">
    <source>
        <dbReference type="SAM" id="MobiDB-lite"/>
    </source>
</evidence>
<reference evidence="2" key="1">
    <citation type="journal article" date="2023" name="Science">
        <title>Genome structures resolve the early diversification of teleost fishes.</title>
        <authorList>
            <person name="Parey E."/>
            <person name="Louis A."/>
            <person name="Montfort J."/>
            <person name="Bouchez O."/>
            <person name="Roques C."/>
            <person name="Iampietro C."/>
            <person name="Lluch J."/>
            <person name="Castinel A."/>
            <person name="Donnadieu C."/>
            <person name="Desvignes T."/>
            <person name="Floi Bucao C."/>
            <person name="Jouanno E."/>
            <person name="Wen M."/>
            <person name="Mejri S."/>
            <person name="Dirks R."/>
            <person name="Jansen H."/>
            <person name="Henkel C."/>
            <person name="Chen W.J."/>
            <person name="Zahm M."/>
            <person name="Cabau C."/>
            <person name="Klopp C."/>
            <person name="Thompson A.W."/>
            <person name="Robinson-Rechavi M."/>
            <person name="Braasch I."/>
            <person name="Lecointre G."/>
            <person name="Bobe J."/>
            <person name="Postlethwait J.H."/>
            <person name="Berthelot C."/>
            <person name="Roest Crollius H."/>
            <person name="Guiguen Y."/>
        </authorList>
    </citation>
    <scope>NUCLEOTIDE SEQUENCE</scope>
    <source>
        <strain evidence="2">NC1722</strain>
    </source>
</reference>
<comment type="caution">
    <text evidence="2">The sequence shown here is derived from an EMBL/GenBank/DDBJ whole genome shotgun (WGS) entry which is preliminary data.</text>
</comment>
<protein>
    <submittedName>
        <fullName evidence="2">Uncharacterized protein</fullName>
    </submittedName>
</protein>
<dbReference type="AlphaFoldDB" id="A0AAD7S0V5"/>
<organism evidence="2 3">
    <name type="scientific">Aldrovandia affinis</name>
    <dbReference type="NCBI Taxonomy" id="143900"/>
    <lineage>
        <taxon>Eukaryota</taxon>
        <taxon>Metazoa</taxon>
        <taxon>Chordata</taxon>
        <taxon>Craniata</taxon>
        <taxon>Vertebrata</taxon>
        <taxon>Euteleostomi</taxon>
        <taxon>Actinopterygii</taxon>
        <taxon>Neopterygii</taxon>
        <taxon>Teleostei</taxon>
        <taxon>Notacanthiformes</taxon>
        <taxon>Halosauridae</taxon>
        <taxon>Aldrovandia</taxon>
    </lineage>
</organism>
<sequence>MALHESTAWLSSYWKQKEPCVSSAAPLQVHTEVKAQLSFSVTPEGIARAAHWEALGKWAVTQCGCGAGLVLHADPCSTLTRGQVAAGLHTGHSQLGPVFAFHDSEESERAQSGRGRAGTLGLNRYSHRPRPGILSDGGRRHECSALHHSFSLRGRGCFHTEPNSPEEEREQCHCGLGDIDVRSAARRESCRSLPSRNT</sequence>
<name>A0AAD7S0V5_9TELE</name>
<accession>A0AAD7S0V5</accession>
<gene>
    <name evidence="2" type="ORF">AAFF_G00055770</name>
</gene>
<evidence type="ECO:0000313" key="3">
    <source>
        <dbReference type="Proteomes" id="UP001221898"/>
    </source>
</evidence>